<gene>
    <name evidence="1" type="ORF">UFOVP828_151</name>
</gene>
<accession>A0A6J5P6H7</accession>
<reference evidence="1" key="1">
    <citation type="submission" date="2020-04" db="EMBL/GenBank/DDBJ databases">
        <authorList>
            <person name="Chiriac C."/>
            <person name="Salcher M."/>
            <person name="Ghai R."/>
            <person name="Kavagutti S V."/>
        </authorList>
    </citation>
    <scope>NUCLEOTIDE SEQUENCE</scope>
</reference>
<protein>
    <submittedName>
        <fullName evidence="1">Uncharacterized protein</fullName>
    </submittedName>
</protein>
<name>A0A6J5P6H7_9CAUD</name>
<proteinExistence type="predicted"/>
<evidence type="ECO:0000313" key="1">
    <source>
        <dbReference type="EMBL" id="CAB4164848.1"/>
    </source>
</evidence>
<dbReference type="EMBL" id="LR796766">
    <property type="protein sequence ID" value="CAB4164848.1"/>
    <property type="molecule type" value="Genomic_DNA"/>
</dbReference>
<sequence length="253" mass="29578">MSDPLKISFTPGGGPNYNNIFVPPEPAVKHVPEWYKALAKHEIWNDEKYLSPVNNIGGDGARVATKMCMPFLDSLTAGYYYLLEDDLLVELDKNGKPKLSWDKDIMIMDKRPTIDLPVPDNCHPIHYGWRMNWYYETPPGYSVLITHPMNRHDLPFITMSGIVESDIWGLPVFTAFFLKRGFQGIIKKGTPLFQMIPFKRDNWEMELDLSQEKFDEHEFKAENRRSMLYGYYKKTAWRKKLFRNKGLKEDSDE</sequence>
<organism evidence="1">
    <name type="scientific">uncultured Caudovirales phage</name>
    <dbReference type="NCBI Taxonomy" id="2100421"/>
    <lineage>
        <taxon>Viruses</taxon>
        <taxon>Duplodnaviria</taxon>
        <taxon>Heunggongvirae</taxon>
        <taxon>Uroviricota</taxon>
        <taxon>Caudoviricetes</taxon>
        <taxon>Peduoviridae</taxon>
        <taxon>Maltschvirus</taxon>
        <taxon>Maltschvirus maltsch</taxon>
    </lineage>
</organism>